<evidence type="ECO:0000256" key="1">
    <source>
        <dbReference type="ARBA" id="ARBA00004123"/>
    </source>
</evidence>
<evidence type="ECO:0000256" key="9">
    <source>
        <dbReference type="SAM" id="MobiDB-lite"/>
    </source>
</evidence>
<name>A0ABD2NSZ7_9CUCU</name>
<dbReference type="PRINTS" id="PR02031">
    <property type="entry name" value="CYSSERRICHNP"/>
</dbReference>
<organism evidence="11 12">
    <name type="scientific">Cryptolaemus montrouzieri</name>
    <dbReference type="NCBI Taxonomy" id="559131"/>
    <lineage>
        <taxon>Eukaryota</taxon>
        <taxon>Metazoa</taxon>
        <taxon>Ecdysozoa</taxon>
        <taxon>Arthropoda</taxon>
        <taxon>Hexapoda</taxon>
        <taxon>Insecta</taxon>
        <taxon>Pterygota</taxon>
        <taxon>Neoptera</taxon>
        <taxon>Endopterygota</taxon>
        <taxon>Coleoptera</taxon>
        <taxon>Polyphaga</taxon>
        <taxon>Cucujiformia</taxon>
        <taxon>Coccinelloidea</taxon>
        <taxon>Coccinellidae</taxon>
        <taxon>Scymninae</taxon>
        <taxon>Scymnini</taxon>
        <taxon>Cryptolaemus</taxon>
    </lineage>
</organism>
<dbReference type="Proteomes" id="UP001516400">
    <property type="component" value="Unassembled WGS sequence"/>
</dbReference>
<evidence type="ECO:0000313" key="11">
    <source>
        <dbReference type="EMBL" id="KAL3281619.1"/>
    </source>
</evidence>
<dbReference type="PANTHER" id="PTHR13580">
    <property type="entry name" value="TGF-BETA INDUCED APOPTOSIS PROTEIN"/>
    <property type="match status" value="1"/>
</dbReference>
<feature type="domain" description="Cysteine/serine-rich nuclear protein N-terminal" evidence="10">
    <location>
        <begin position="219"/>
        <end position="430"/>
    </location>
</feature>
<evidence type="ECO:0000313" key="12">
    <source>
        <dbReference type="Proteomes" id="UP001516400"/>
    </source>
</evidence>
<dbReference type="EMBL" id="JABFTP020000144">
    <property type="protein sequence ID" value="KAL3281619.1"/>
    <property type="molecule type" value="Genomic_DNA"/>
</dbReference>
<evidence type="ECO:0000256" key="2">
    <source>
        <dbReference type="ARBA" id="ARBA00008548"/>
    </source>
</evidence>
<evidence type="ECO:0000256" key="7">
    <source>
        <dbReference type="ARBA" id="ARBA00023163"/>
    </source>
</evidence>
<dbReference type="AlphaFoldDB" id="A0ABD2NSZ7"/>
<dbReference type="InterPro" id="IPR031972">
    <property type="entry name" value="CSRNP_N"/>
</dbReference>
<keyword evidence="4" id="KW-0805">Transcription regulation</keyword>
<feature type="region of interest" description="Disordered" evidence="9">
    <location>
        <begin position="293"/>
        <end position="314"/>
    </location>
</feature>
<feature type="compositionally biased region" description="Acidic residues" evidence="9">
    <location>
        <begin position="301"/>
        <end position="314"/>
    </location>
</feature>
<feature type="region of interest" description="Disordered" evidence="9">
    <location>
        <begin position="104"/>
        <end position="146"/>
    </location>
</feature>
<dbReference type="GO" id="GO:0003677">
    <property type="term" value="F:DNA binding"/>
    <property type="evidence" value="ECO:0007669"/>
    <property type="project" value="UniProtKB-KW"/>
</dbReference>
<evidence type="ECO:0000259" key="10">
    <source>
        <dbReference type="Pfam" id="PF16019"/>
    </source>
</evidence>
<dbReference type="Pfam" id="PF16019">
    <property type="entry name" value="CSRNP_N"/>
    <property type="match status" value="1"/>
</dbReference>
<accession>A0ABD2NSZ7</accession>
<evidence type="ECO:0000256" key="8">
    <source>
        <dbReference type="ARBA" id="ARBA00023242"/>
    </source>
</evidence>
<comment type="subcellular location">
    <subcellularLocation>
        <location evidence="1">Nucleus</location>
    </subcellularLocation>
</comment>
<proteinExistence type="inferred from homology"/>
<reference evidence="11 12" key="1">
    <citation type="journal article" date="2021" name="BMC Biol.">
        <title>Horizontally acquired antibacterial genes associated with adaptive radiation of ladybird beetles.</title>
        <authorList>
            <person name="Li H.S."/>
            <person name="Tang X.F."/>
            <person name="Huang Y.H."/>
            <person name="Xu Z.Y."/>
            <person name="Chen M.L."/>
            <person name="Du X.Y."/>
            <person name="Qiu B.Y."/>
            <person name="Chen P.T."/>
            <person name="Zhang W."/>
            <person name="Slipinski A."/>
            <person name="Escalona H.E."/>
            <person name="Waterhouse R.M."/>
            <person name="Zwick A."/>
            <person name="Pang H."/>
        </authorList>
    </citation>
    <scope>NUCLEOTIDE SEQUENCE [LARGE SCALE GENOMIC DNA]</scope>
    <source>
        <strain evidence="11">SYSU2018</strain>
    </source>
</reference>
<evidence type="ECO:0000256" key="5">
    <source>
        <dbReference type="ARBA" id="ARBA00023125"/>
    </source>
</evidence>
<dbReference type="InterPro" id="IPR023260">
    <property type="entry name" value="Cys/Ser-rich_nuc_prot"/>
</dbReference>
<dbReference type="GO" id="GO:0005634">
    <property type="term" value="C:nucleus"/>
    <property type="evidence" value="ECO:0007669"/>
    <property type="project" value="UniProtKB-SubCell"/>
</dbReference>
<comment type="similarity">
    <text evidence="2">Belongs to the AXUD1 family.</text>
</comment>
<comment type="caution">
    <text evidence="11">The sequence shown here is derived from an EMBL/GenBank/DDBJ whole genome shotgun (WGS) entry which is preliminary data.</text>
</comment>
<keyword evidence="7" id="KW-0804">Transcription</keyword>
<feature type="region of interest" description="Disordered" evidence="9">
    <location>
        <begin position="611"/>
        <end position="637"/>
    </location>
</feature>
<feature type="compositionally biased region" description="Basic and acidic residues" evidence="9">
    <location>
        <begin position="106"/>
        <end position="124"/>
    </location>
</feature>
<keyword evidence="8" id="KW-0539">Nucleus</keyword>
<keyword evidence="3" id="KW-0053">Apoptosis</keyword>
<gene>
    <name evidence="11" type="ORF">HHI36_004825</name>
</gene>
<dbReference type="GO" id="GO:0006915">
    <property type="term" value="P:apoptotic process"/>
    <property type="evidence" value="ECO:0007669"/>
    <property type="project" value="UniProtKB-KW"/>
</dbReference>
<evidence type="ECO:0000256" key="4">
    <source>
        <dbReference type="ARBA" id="ARBA00023015"/>
    </source>
</evidence>
<keyword evidence="6" id="KW-0010">Activator</keyword>
<feature type="compositionally biased region" description="Polar residues" evidence="9">
    <location>
        <begin position="621"/>
        <end position="637"/>
    </location>
</feature>
<keyword evidence="12" id="KW-1185">Reference proteome</keyword>
<protein>
    <recommendedName>
        <fullName evidence="10">Cysteine/serine-rich nuclear protein N-terminal domain-containing protein</fullName>
    </recommendedName>
</protein>
<evidence type="ECO:0000256" key="6">
    <source>
        <dbReference type="ARBA" id="ARBA00023159"/>
    </source>
</evidence>
<keyword evidence="5" id="KW-0238">DNA-binding</keyword>
<sequence length="728" mass="81615">MPIGLKNFDLKRLISFRKSISEEKLSDENIMGSNASTTCQADANETYSAGACWQESGFNSAQTKPFVSDDFGDITSGKHQHLELTRAQVDIPPIKLIGIDGEDSAESLHDVEEETEEHHNRSDGSDSGLGSEICEETHDTTSSTSILEETKNETSFLDKISSENEISRQLDGENKGCEIISNCFTDKQTVFDSATRKTDPKKSNLKRKLLDCEISPKIKKKRGISFDSVTVYYFPRTQGFTCVPSQGGSTLGMGAYHTHAKKFSLLEHANEQRRIHRQLLQQIRSKGIMKSANMVATTSSEDSESDEELSDASESEIDLDNYYFLQPVSTRQRRALLRAAGVRKIESFEKDDCRDIRTSREFCGCGCKDYCDPETCSCSQAGIKCQVDRLNFPCGCSRDNCGNSTGRIEFNPVRVRTHFIHTLMKLELEKKQENEDILKNEKKETNWMKNERLNFSFKEGDSINFKFIKASDAEKNSVEIENCVQDGVLSNLHYEGPNGLNSSGFINLPARNDSLDLYTFREDCYEESTQGNNTIERKHPFSSMPTASSYGFLFSDPRYSDTIPQYSTILPANHFSPPTYHPGFADFNTVFNSYTIYGELQGDSHKIENRITSTSSSSSSYEQLSNNDQFNSENSNSKENQYTCLNSVGSNTHIESYSDLIHERYTNHCMMNENGFNIRESSDINVCPSIGSCESGKNLINTNGANNSKECDNFGAIIKKSMVETASA</sequence>
<dbReference type="PANTHER" id="PTHR13580:SF9">
    <property type="entry name" value="AXIN1 UP-REGULATED 1, ISOFORM A"/>
    <property type="match status" value="1"/>
</dbReference>
<evidence type="ECO:0000256" key="3">
    <source>
        <dbReference type="ARBA" id="ARBA00022703"/>
    </source>
</evidence>